<keyword evidence="2" id="KW-1185">Reference proteome</keyword>
<comment type="caution">
    <text evidence="1">The sequence shown here is derived from an EMBL/GenBank/DDBJ whole genome shotgun (WGS) entry which is preliminary data.</text>
</comment>
<dbReference type="Proteomes" id="UP001208570">
    <property type="component" value="Unassembled WGS sequence"/>
</dbReference>
<sequence length="77" mass="9285">MKIGRCLDDERSGQRERLFLSLVTCRYLCDTNHRCTSIEYHYGDFIEDDYCYLITESRTCNNVSYGRQDVLRYIRNK</sequence>
<proteinExistence type="predicted"/>
<evidence type="ECO:0000313" key="1">
    <source>
        <dbReference type="EMBL" id="KAK2142893.1"/>
    </source>
</evidence>
<evidence type="ECO:0000313" key="2">
    <source>
        <dbReference type="Proteomes" id="UP001208570"/>
    </source>
</evidence>
<name>A0AAD9IYJ4_9ANNE</name>
<dbReference type="AlphaFoldDB" id="A0AAD9IYJ4"/>
<organism evidence="1 2">
    <name type="scientific">Paralvinella palmiformis</name>
    <dbReference type="NCBI Taxonomy" id="53620"/>
    <lineage>
        <taxon>Eukaryota</taxon>
        <taxon>Metazoa</taxon>
        <taxon>Spiralia</taxon>
        <taxon>Lophotrochozoa</taxon>
        <taxon>Annelida</taxon>
        <taxon>Polychaeta</taxon>
        <taxon>Sedentaria</taxon>
        <taxon>Canalipalpata</taxon>
        <taxon>Terebellida</taxon>
        <taxon>Terebelliformia</taxon>
        <taxon>Alvinellidae</taxon>
        <taxon>Paralvinella</taxon>
    </lineage>
</organism>
<protein>
    <submittedName>
        <fullName evidence="1">Uncharacterized protein</fullName>
    </submittedName>
</protein>
<reference evidence="1" key="1">
    <citation type="journal article" date="2023" name="Mol. Biol. Evol.">
        <title>Third-Generation Sequencing Reveals the Adaptive Role of the Epigenome in Three Deep-Sea Polychaetes.</title>
        <authorList>
            <person name="Perez M."/>
            <person name="Aroh O."/>
            <person name="Sun Y."/>
            <person name="Lan Y."/>
            <person name="Juniper S.K."/>
            <person name="Young C.R."/>
            <person name="Angers B."/>
            <person name="Qian P.Y."/>
        </authorList>
    </citation>
    <scope>NUCLEOTIDE SEQUENCE</scope>
    <source>
        <strain evidence="1">P08H-3</strain>
    </source>
</reference>
<gene>
    <name evidence="1" type="ORF">LSH36_900g00015</name>
</gene>
<dbReference type="EMBL" id="JAODUP010000900">
    <property type="protein sequence ID" value="KAK2142893.1"/>
    <property type="molecule type" value="Genomic_DNA"/>
</dbReference>
<accession>A0AAD9IYJ4</accession>